<sequence length="94" mass="10910">SERSISSLNERLELAQTELLKSQKANKTADMNLTLQASQHEHAVASIRRELAELRSRPNLESTVVELNERIEEMDEMLRNKCTEIEENDDRMIE</sequence>
<protein>
    <submittedName>
        <fullName evidence="2">Uncharacterized protein</fullName>
    </submittedName>
</protein>
<gene>
    <name evidence="2" type="ORF">JAAARDRAFT_119281</name>
</gene>
<dbReference type="HOGENOM" id="CLU_167279_0_0_1"/>
<reference evidence="3" key="1">
    <citation type="journal article" date="2014" name="Proc. Natl. Acad. Sci. U.S.A.">
        <title>Extensive sampling of basidiomycete genomes demonstrates inadequacy of the white-rot/brown-rot paradigm for wood decay fungi.</title>
        <authorList>
            <person name="Riley R."/>
            <person name="Salamov A.A."/>
            <person name="Brown D.W."/>
            <person name="Nagy L.G."/>
            <person name="Floudas D."/>
            <person name="Held B.W."/>
            <person name="Levasseur A."/>
            <person name="Lombard V."/>
            <person name="Morin E."/>
            <person name="Otillar R."/>
            <person name="Lindquist E.A."/>
            <person name="Sun H."/>
            <person name="LaButti K.M."/>
            <person name="Schmutz J."/>
            <person name="Jabbour D."/>
            <person name="Luo H."/>
            <person name="Baker S.E."/>
            <person name="Pisabarro A.G."/>
            <person name="Walton J.D."/>
            <person name="Blanchette R.A."/>
            <person name="Henrissat B."/>
            <person name="Martin F."/>
            <person name="Cullen D."/>
            <person name="Hibbett D.S."/>
            <person name="Grigoriev I.V."/>
        </authorList>
    </citation>
    <scope>NUCLEOTIDE SEQUENCE [LARGE SCALE GENOMIC DNA]</scope>
    <source>
        <strain evidence="3">MUCL 33604</strain>
    </source>
</reference>
<dbReference type="OrthoDB" id="10255344at2759"/>
<keyword evidence="1" id="KW-0175">Coiled coil</keyword>
<dbReference type="InParanoid" id="A0A067Q836"/>
<evidence type="ECO:0000256" key="1">
    <source>
        <dbReference type="SAM" id="Coils"/>
    </source>
</evidence>
<accession>A0A067Q836</accession>
<organism evidence="2 3">
    <name type="scientific">Jaapia argillacea MUCL 33604</name>
    <dbReference type="NCBI Taxonomy" id="933084"/>
    <lineage>
        <taxon>Eukaryota</taxon>
        <taxon>Fungi</taxon>
        <taxon>Dikarya</taxon>
        <taxon>Basidiomycota</taxon>
        <taxon>Agaricomycotina</taxon>
        <taxon>Agaricomycetes</taxon>
        <taxon>Agaricomycetidae</taxon>
        <taxon>Jaapiales</taxon>
        <taxon>Jaapiaceae</taxon>
        <taxon>Jaapia</taxon>
    </lineage>
</organism>
<proteinExistence type="predicted"/>
<dbReference type="Proteomes" id="UP000027265">
    <property type="component" value="Unassembled WGS sequence"/>
</dbReference>
<feature type="coiled-coil region" evidence="1">
    <location>
        <begin position="5"/>
        <end position="88"/>
    </location>
</feature>
<keyword evidence="3" id="KW-1185">Reference proteome</keyword>
<evidence type="ECO:0000313" key="3">
    <source>
        <dbReference type="Proteomes" id="UP000027265"/>
    </source>
</evidence>
<feature type="non-terminal residue" evidence="2">
    <location>
        <position position="1"/>
    </location>
</feature>
<dbReference type="AlphaFoldDB" id="A0A067Q836"/>
<name>A0A067Q836_9AGAM</name>
<evidence type="ECO:0000313" key="2">
    <source>
        <dbReference type="EMBL" id="KDQ63134.1"/>
    </source>
</evidence>
<dbReference type="EMBL" id="KL197710">
    <property type="protein sequence ID" value="KDQ63134.1"/>
    <property type="molecule type" value="Genomic_DNA"/>
</dbReference>